<feature type="compositionally biased region" description="Polar residues" evidence="1">
    <location>
        <begin position="37"/>
        <end position="48"/>
    </location>
</feature>
<accession>A0A8S3XCA4</accession>
<proteinExistence type="predicted"/>
<dbReference type="Proteomes" id="UP000691718">
    <property type="component" value="Unassembled WGS sequence"/>
</dbReference>
<feature type="region of interest" description="Disordered" evidence="1">
    <location>
        <begin position="1"/>
        <end position="59"/>
    </location>
</feature>
<dbReference type="EMBL" id="CAJQZP010001123">
    <property type="protein sequence ID" value="CAG5017281.1"/>
    <property type="molecule type" value="Genomic_DNA"/>
</dbReference>
<comment type="caution">
    <text evidence="2">The sequence shown here is derived from an EMBL/GenBank/DDBJ whole genome shotgun (WGS) entry which is preliminary data.</text>
</comment>
<dbReference type="AlphaFoldDB" id="A0A8S3XCA4"/>
<evidence type="ECO:0000313" key="3">
    <source>
        <dbReference type="Proteomes" id="UP000691718"/>
    </source>
</evidence>
<evidence type="ECO:0000313" key="2">
    <source>
        <dbReference type="EMBL" id="CAG5017281.1"/>
    </source>
</evidence>
<keyword evidence="3" id="KW-1185">Reference proteome</keyword>
<reference evidence="2" key="1">
    <citation type="submission" date="2021-04" db="EMBL/GenBank/DDBJ databases">
        <authorList>
            <person name="Tunstrom K."/>
        </authorList>
    </citation>
    <scope>NUCLEOTIDE SEQUENCE</scope>
</reference>
<dbReference type="OrthoDB" id="7370104at2759"/>
<gene>
    <name evidence="2" type="ORF">PAPOLLO_LOCUS16646</name>
</gene>
<protein>
    <submittedName>
        <fullName evidence="2">(apollo) hypothetical protein</fullName>
    </submittedName>
</protein>
<name>A0A8S3XCA4_PARAO</name>
<organism evidence="2 3">
    <name type="scientific">Parnassius apollo</name>
    <name type="common">Apollo butterfly</name>
    <name type="synonym">Papilio apollo</name>
    <dbReference type="NCBI Taxonomy" id="110799"/>
    <lineage>
        <taxon>Eukaryota</taxon>
        <taxon>Metazoa</taxon>
        <taxon>Ecdysozoa</taxon>
        <taxon>Arthropoda</taxon>
        <taxon>Hexapoda</taxon>
        <taxon>Insecta</taxon>
        <taxon>Pterygota</taxon>
        <taxon>Neoptera</taxon>
        <taxon>Endopterygota</taxon>
        <taxon>Lepidoptera</taxon>
        <taxon>Glossata</taxon>
        <taxon>Ditrysia</taxon>
        <taxon>Papilionoidea</taxon>
        <taxon>Papilionidae</taxon>
        <taxon>Parnassiinae</taxon>
        <taxon>Parnassini</taxon>
        <taxon>Parnassius</taxon>
        <taxon>Parnassius</taxon>
    </lineage>
</organism>
<evidence type="ECO:0000256" key="1">
    <source>
        <dbReference type="SAM" id="MobiDB-lite"/>
    </source>
</evidence>
<sequence length="407" mass="44744">MEQEQRKYKRIIYSSSENKDSDNENLDNADIEPLNSEYPSGKNSALNNEETKYDSDQEPVVSELEPDILIALVHKFRANIMIEEEYDDELPPIIVNSRSNNSSEFTMPSADIIASQRAREEECERELRLLRELHACNDQKPDIVTQVDTRMIHSDSSGSEGEGALAAAVDALRVQPMNNTSLPVTVDLIDFISQLIEQLPEYDTQFLQDYLKVLQQGNPTITQHVTNEVLSGIEAALQSEQSVWAGGGVVCCGAWLCGASLRAASAPAASPRAPALRTRRALHALLQHATDQQVDELGRIMSVTLRTPQLLLELSDAVQGAPGAPRNLATQLLKSALEKEKSLGVRYTLVQLAGRAAACGERRAAAELRDALAAAPRPHHNPDHLKVAVGASKLELLFRAKDTLMDR</sequence>